<evidence type="ECO:0000256" key="1">
    <source>
        <dbReference type="ARBA" id="ARBA00022723"/>
    </source>
</evidence>
<evidence type="ECO:0000256" key="2">
    <source>
        <dbReference type="ARBA" id="ARBA00022763"/>
    </source>
</evidence>
<dbReference type="Pfam" id="PF21176">
    <property type="entry name" value="RecR_HhH"/>
    <property type="match status" value="1"/>
</dbReference>
<dbReference type="InterPro" id="IPR015967">
    <property type="entry name" value="Rcmb_RecR_Znf"/>
</dbReference>
<dbReference type="InterPro" id="IPR034137">
    <property type="entry name" value="TOPRIM_RecR"/>
</dbReference>
<keyword evidence="6" id="KW-0234">DNA repair</keyword>
<dbReference type="GO" id="GO:0003677">
    <property type="term" value="F:DNA binding"/>
    <property type="evidence" value="ECO:0007669"/>
    <property type="project" value="InterPro"/>
</dbReference>
<dbReference type="GO" id="GO:0006310">
    <property type="term" value="P:DNA recombination"/>
    <property type="evidence" value="ECO:0007669"/>
    <property type="project" value="UniProtKB-KW"/>
</dbReference>
<keyword evidence="3" id="KW-0863">Zinc-finger</keyword>
<organism evidence="8">
    <name type="scientific">marine metagenome</name>
    <dbReference type="NCBI Taxonomy" id="408172"/>
    <lineage>
        <taxon>unclassified sequences</taxon>
        <taxon>metagenomes</taxon>
        <taxon>ecological metagenomes</taxon>
    </lineage>
</organism>
<dbReference type="GO" id="GO:0006281">
    <property type="term" value="P:DNA repair"/>
    <property type="evidence" value="ECO:0007669"/>
    <property type="project" value="UniProtKB-KW"/>
</dbReference>
<dbReference type="PANTHER" id="PTHR30446">
    <property type="entry name" value="RECOMBINATION PROTEIN RECR"/>
    <property type="match status" value="1"/>
</dbReference>
<dbReference type="InterPro" id="IPR000093">
    <property type="entry name" value="DNA_Rcmb_RecR"/>
</dbReference>
<feature type="domain" description="Toprim" evidence="7">
    <location>
        <begin position="112"/>
        <end position="207"/>
    </location>
</feature>
<dbReference type="Pfam" id="PF02132">
    <property type="entry name" value="RecR_ZnF"/>
    <property type="match status" value="1"/>
</dbReference>
<dbReference type="InterPro" id="IPR023627">
    <property type="entry name" value="Rcmb_RecR"/>
</dbReference>
<evidence type="ECO:0000313" key="8">
    <source>
        <dbReference type="EMBL" id="SVD86277.1"/>
    </source>
</evidence>
<dbReference type="CDD" id="cd01025">
    <property type="entry name" value="TOPRIM_recR"/>
    <property type="match status" value="1"/>
</dbReference>
<keyword evidence="5" id="KW-0233">DNA recombination</keyword>
<dbReference type="GO" id="GO:0008270">
    <property type="term" value="F:zinc ion binding"/>
    <property type="evidence" value="ECO:0007669"/>
    <property type="project" value="UniProtKB-KW"/>
</dbReference>
<dbReference type="SUPFAM" id="SSF111304">
    <property type="entry name" value="Recombination protein RecR"/>
    <property type="match status" value="1"/>
</dbReference>
<dbReference type="Pfam" id="PF13662">
    <property type="entry name" value="Toprim_4"/>
    <property type="match status" value="1"/>
</dbReference>
<keyword evidence="4" id="KW-0862">Zinc</keyword>
<evidence type="ECO:0000256" key="4">
    <source>
        <dbReference type="ARBA" id="ARBA00022833"/>
    </source>
</evidence>
<dbReference type="AlphaFoldDB" id="A0A382YSK8"/>
<dbReference type="PROSITE" id="PS50880">
    <property type="entry name" value="TOPRIM"/>
    <property type="match status" value="1"/>
</dbReference>
<dbReference type="InterPro" id="IPR006171">
    <property type="entry name" value="TOPRIM_dom"/>
</dbReference>
<dbReference type="EMBL" id="UINC01178232">
    <property type="protein sequence ID" value="SVD86277.1"/>
    <property type="molecule type" value="Genomic_DNA"/>
</dbReference>
<dbReference type="HAMAP" id="MF_00017">
    <property type="entry name" value="RecR"/>
    <property type="match status" value="1"/>
</dbReference>
<evidence type="ECO:0000259" key="7">
    <source>
        <dbReference type="PROSITE" id="PS50880"/>
    </source>
</evidence>
<evidence type="ECO:0000256" key="6">
    <source>
        <dbReference type="ARBA" id="ARBA00023204"/>
    </source>
</evidence>
<accession>A0A382YSK8</accession>
<dbReference type="Gene3D" id="3.30.60.80">
    <property type="match status" value="1"/>
</dbReference>
<evidence type="ECO:0000256" key="3">
    <source>
        <dbReference type="ARBA" id="ARBA00022771"/>
    </source>
</evidence>
<dbReference type="SMART" id="SM00493">
    <property type="entry name" value="TOPRIM"/>
    <property type="match status" value="1"/>
</dbReference>
<sequence>MNWPAGPSVRTGTWESAFTYFLPTFKPLFPDDMKRPPVVLNLIEELKRLPGVGQKTAERLSFFLMRGSLEQADKLATAIRNVKDKIILCSECHGITESDPCEICKDSSRDGLQICVVEEPHNVYVMENMGHFKGKYHVLMGVISPLDGIGPNELTIAFLKEKVETRNIREVILATNPDMEGESTAVYISKVLKPLDVKITRIARGLPVGGD</sequence>
<dbReference type="PANTHER" id="PTHR30446:SF0">
    <property type="entry name" value="RECOMBINATION PROTEIN RECR"/>
    <property type="match status" value="1"/>
</dbReference>
<dbReference type="Gene3D" id="1.10.8.420">
    <property type="entry name" value="RecR Domain 1"/>
    <property type="match status" value="1"/>
</dbReference>
<feature type="non-terminal residue" evidence="8">
    <location>
        <position position="211"/>
    </location>
</feature>
<reference evidence="8" key="1">
    <citation type="submission" date="2018-05" db="EMBL/GenBank/DDBJ databases">
        <authorList>
            <person name="Lanie J.A."/>
            <person name="Ng W.-L."/>
            <person name="Kazmierczak K.M."/>
            <person name="Andrzejewski T.M."/>
            <person name="Davidsen T.M."/>
            <person name="Wayne K.J."/>
            <person name="Tettelin H."/>
            <person name="Glass J.I."/>
            <person name="Rusch D."/>
            <person name="Podicherti R."/>
            <person name="Tsui H.-C.T."/>
            <person name="Winkler M.E."/>
        </authorList>
    </citation>
    <scope>NUCLEOTIDE SEQUENCE</scope>
</reference>
<evidence type="ECO:0000256" key="5">
    <source>
        <dbReference type="ARBA" id="ARBA00023172"/>
    </source>
</evidence>
<name>A0A382YSK8_9ZZZZ</name>
<keyword evidence="1" id="KW-0479">Metal-binding</keyword>
<dbReference type="Gene3D" id="3.40.1360.10">
    <property type="match status" value="1"/>
</dbReference>
<protein>
    <recommendedName>
        <fullName evidence="7">Toprim domain-containing protein</fullName>
    </recommendedName>
</protein>
<dbReference type="NCBIfam" id="TIGR00615">
    <property type="entry name" value="recR"/>
    <property type="match status" value="1"/>
</dbReference>
<proteinExistence type="inferred from homology"/>
<keyword evidence="2" id="KW-0227">DNA damage</keyword>
<dbReference type="PROSITE" id="PS01300">
    <property type="entry name" value="RECR"/>
    <property type="match status" value="1"/>
</dbReference>
<gene>
    <name evidence="8" type="ORF">METZ01_LOCUS439131</name>
</gene>